<proteinExistence type="predicted"/>
<evidence type="ECO:0000313" key="1">
    <source>
        <dbReference type="EMBL" id="TKR93871.1"/>
    </source>
</evidence>
<gene>
    <name evidence="1" type="ORF">L596_008246</name>
</gene>
<reference evidence="1 2" key="2">
    <citation type="journal article" date="2019" name="G3 (Bethesda)">
        <title>Hybrid Assembly of the Genome of the Entomopathogenic Nematode Steinernema carpocapsae Identifies the X-Chromosome.</title>
        <authorList>
            <person name="Serra L."/>
            <person name="Macchietto M."/>
            <person name="Macias-Munoz A."/>
            <person name="McGill C.J."/>
            <person name="Rodriguez I.M."/>
            <person name="Rodriguez B."/>
            <person name="Murad R."/>
            <person name="Mortazavi A."/>
        </authorList>
    </citation>
    <scope>NUCLEOTIDE SEQUENCE [LARGE SCALE GENOMIC DNA]</scope>
    <source>
        <strain evidence="1 2">ALL</strain>
    </source>
</reference>
<protein>
    <submittedName>
        <fullName evidence="1">Uncharacterized protein</fullName>
    </submittedName>
</protein>
<evidence type="ECO:0000313" key="2">
    <source>
        <dbReference type="Proteomes" id="UP000298663"/>
    </source>
</evidence>
<dbReference type="EMBL" id="AZBU02000002">
    <property type="protein sequence ID" value="TKR93871.1"/>
    <property type="molecule type" value="Genomic_DNA"/>
</dbReference>
<accession>A0A4U5PCF1</accession>
<comment type="caution">
    <text evidence="1">The sequence shown here is derived from an EMBL/GenBank/DDBJ whole genome shotgun (WGS) entry which is preliminary data.</text>
</comment>
<sequence>MESPAMLLPRTPRVHSSALRTLQERAHDHLDMLCLIVRHTYPAASLLQICLKKRAEHSLHFLGLLTL</sequence>
<name>A0A4U5PCF1_STECR</name>
<keyword evidence="2" id="KW-1185">Reference proteome</keyword>
<dbReference type="AlphaFoldDB" id="A0A4U5PCF1"/>
<organism evidence="1 2">
    <name type="scientific">Steinernema carpocapsae</name>
    <name type="common">Entomopathogenic nematode</name>
    <dbReference type="NCBI Taxonomy" id="34508"/>
    <lineage>
        <taxon>Eukaryota</taxon>
        <taxon>Metazoa</taxon>
        <taxon>Ecdysozoa</taxon>
        <taxon>Nematoda</taxon>
        <taxon>Chromadorea</taxon>
        <taxon>Rhabditida</taxon>
        <taxon>Tylenchina</taxon>
        <taxon>Panagrolaimomorpha</taxon>
        <taxon>Strongyloidoidea</taxon>
        <taxon>Steinernematidae</taxon>
        <taxon>Steinernema</taxon>
    </lineage>
</organism>
<dbReference type="Proteomes" id="UP000298663">
    <property type="component" value="Unassembled WGS sequence"/>
</dbReference>
<reference evidence="1 2" key="1">
    <citation type="journal article" date="2015" name="Genome Biol.">
        <title>Comparative genomics of Steinernema reveals deeply conserved gene regulatory networks.</title>
        <authorList>
            <person name="Dillman A.R."/>
            <person name="Macchietto M."/>
            <person name="Porter C.F."/>
            <person name="Rogers A."/>
            <person name="Williams B."/>
            <person name="Antoshechkin I."/>
            <person name="Lee M.M."/>
            <person name="Goodwin Z."/>
            <person name="Lu X."/>
            <person name="Lewis E.E."/>
            <person name="Goodrich-Blair H."/>
            <person name="Stock S.P."/>
            <person name="Adams B.J."/>
            <person name="Sternberg P.W."/>
            <person name="Mortazavi A."/>
        </authorList>
    </citation>
    <scope>NUCLEOTIDE SEQUENCE [LARGE SCALE GENOMIC DNA]</scope>
    <source>
        <strain evidence="1 2">ALL</strain>
    </source>
</reference>